<keyword evidence="2 9" id="KW-0547">Nucleotide-binding</keyword>
<evidence type="ECO:0000256" key="8">
    <source>
        <dbReference type="ARBA" id="ARBA00023204"/>
    </source>
</evidence>
<dbReference type="GO" id="GO:0006355">
    <property type="term" value="P:regulation of DNA-templated transcription"/>
    <property type="evidence" value="ECO:0007669"/>
    <property type="project" value="UniProtKB-UniRule"/>
</dbReference>
<comment type="caution">
    <text evidence="12">The sequence shown here is derived from an EMBL/GenBank/DDBJ whole genome shotgun (WGS) entry which is preliminary data.</text>
</comment>
<evidence type="ECO:0000259" key="11">
    <source>
        <dbReference type="PROSITE" id="PS51194"/>
    </source>
</evidence>
<dbReference type="GO" id="GO:0005737">
    <property type="term" value="C:cytoplasm"/>
    <property type="evidence" value="ECO:0007669"/>
    <property type="project" value="UniProtKB-SubCell"/>
</dbReference>
<evidence type="ECO:0000259" key="10">
    <source>
        <dbReference type="PROSITE" id="PS51192"/>
    </source>
</evidence>
<comment type="similarity">
    <text evidence="9">In the C-terminal section; belongs to the helicase family. RecG subfamily.</text>
</comment>
<keyword evidence="6 9" id="KW-0067">ATP-binding</keyword>
<evidence type="ECO:0000256" key="5">
    <source>
        <dbReference type="ARBA" id="ARBA00022806"/>
    </source>
</evidence>
<keyword evidence="5" id="KW-0347">Helicase</keyword>
<dbReference type="Pfam" id="PF00271">
    <property type="entry name" value="Helicase_C"/>
    <property type="match status" value="1"/>
</dbReference>
<dbReference type="Pfam" id="PF17757">
    <property type="entry name" value="UvrB_inter"/>
    <property type="match status" value="1"/>
</dbReference>
<feature type="domain" description="Helicase C-terminal" evidence="11">
    <location>
        <begin position="829"/>
        <end position="979"/>
    </location>
</feature>
<dbReference type="Gene3D" id="2.40.10.170">
    <property type="match status" value="1"/>
</dbReference>
<dbReference type="SUPFAM" id="SSF52540">
    <property type="entry name" value="P-loop containing nucleoside triphosphate hydrolases"/>
    <property type="match status" value="3"/>
</dbReference>
<dbReference type="GO" id="GO:0003678">
    <property type="term" value="F:DNA helicase activity"/>
    <property type="evidence" value="ECO:0007669"/>
    <property type="project" value="TreeGrafter"/>
</dbReference>
<dbReference type="CDD" id="cd17991">
    <property type="entry name" value="DEXHc_TRCF"/>
    <property type="match status" value="1"/>
</dbReference>
<dbReference type="Pfam" id="PF00270">
    <property type="entry name" value="DEAD"/>
    <property type="match status" value="1"/>
</dbReference>
<dbReference type="NCBIfam" id="TIGR00580">
    <property type="entry name" value="mfd"/>
    <property type="match status" value="1"/>
</dbReference>
<dbReference type="InterPro" id="IPR027417">
    <property type="entry name" value="P-loop_NTPase"/>
</dbReference>
<dbReference type="PANTHER" id="PTHR47964">
    <property type="entry name" value="ATP-DEPENDENT DNA HELICASE HOMOLOG RECG, CHLOROPLASTIC"/>
    <property type="match status" value="1"/>
</dbReference>
<keyword evidence="3 9" id="KW-0227">DNA damage</keyword>
<evidence type="ECO:0000256" key="9">
    <source>
        <dbReference type="HAMAP-Rule" id="MF_00969"/>
    </source>
</evidence>
<dbReference type="PANTHER" id="PTHR47964:SF1">
    <property type="entry name" value="ATP-DEPENDENT DNA HELICASE HOMOLOG RECG, CHLOROPLASTIC"/>
    <property type="match status" value="1"/>
</dbReference>
<dbReference type="Pfam" id="PF02559">
    <property type="entry name" value="CarD_TRCF_RID"/>
    <property type="match status" value="1"/>
</dbReference>
<dbReference type="GO" id="GO:0016787">
    <property type="term" value="F:hydrolase activity"/>
    <property type="evidence" value="ECO:0007669"/>
    <property type="project" value="UniProtKB-KW"/>
</dbReference>
<dbReference type="GO" id="GO:0005524">
    <property type="term" value="F:ATP binding"/>
    <property type="evidence" value="ECO:0007669"/>
    <property type="project" value="UniProtKB-UniRule"/>
</dbReference>
<comment type="similarity">
    <text evidence="9">In the N-terminal section; belongs to the UvrB family.</text>
</comment>
<accession>A0A934KNI6</accession>
<dbReference type="InterPro" id="IPR001650">
    <property type="entry name" value="Helicase_C-like"/>
</dbReference>
<dbReference type="InterPro" id="IPR036101">
    <property type="entry name" value="CarD-like/TRCF_RID_sf"/>
</dbReference>
<evidence type="ECO:0000313" key="12">
    <source>
        <dbReference type="EMBL" id="MBJ7609265.1"/>
    </source>
</evidence>
<name>A0A934KNI6_9BACT</name>
<dbReference type="SMART" id="SM00982">
    <property type="entry name" value="TRCF"/>
    <property type="match status" value="1"/>
</dbReference>
<protein>
    <recommendedName>
        <fullName evidence="9">Transcription-repair-coupling factor</fullName>
        <shortName evidence="9">TRCF</shortName>
        <ecNumber evidence="9">3.6.4.-</ecNumber>
    </recommendedName>
</protein>
<feature type="domain" description="Helicase ATP-binding" evidence="10">
    <location>
        <begin position="643"/>
        <end position="804"/>
    </location>
</feature>
<comment type="subcellular location">
    <subcellularLocation>
        <location evidence="9">Cytoplasm</location>
    </subcellularLocation>
</comment>
<dbReference type="SMART" id="SM00490">
    <property type="entry name" value="HELICc"/>
    <property type="match status" value="1"/>
</dbReference>
<dbReference type="InterPro" id="IPR041471">
    <property type="entry name" value="UvrB_inter"/>
</dbReference>
<dbReference type="GO" id="GO:0000716">
    <property type="term" value="P:transcription-coupled nucleotide-excision repair, DNA damage recognition"/>
    <property type="evidence" value="ECO:0007669"/>
    <property type="project" value="UniProtKB-UniRule"/>
</dbReference>
<proteinExistence type="inferred from homology"/>
<evidence type="ECO:0000256" key="6">
    <source>
        <dbReference type="ARBA" id="ARBA00022840"/>
    </source>
</evidence>
<dbReference type="SMART" id="SM00487">
    <property type="entry name" value="DEXDc"/>
    <property type="match status" value="1"/>
</dbReference>
<dbReference type="EMBL" id="JAEKNN010000033">
    <property type="protein sequence ID" value="MBJ7609265.1"/>
    <property type="molecule type" value="Genomic_DNA"/>
</dbReference>
<evidence type="ECO:0000313" key="13">
    <source>
        <dbReference type="Proteomes" id="UP000614410"/>
    </source>
</evidence>
<dbReference type="Gene3D" id="3.90.1150.50">
    <property type="entry name" value="Transcription-repair-coupling factor, D7 domain"/>
    <property type="match status" value="1"/>
</dbReference>
<dbReference type="Proteomes" id="UP000614410">
    <property type="component" value="Unassembled WGS sequence"/>
</dbReference>
<organism evidence="12 13">
    <name type="scientific">Candidatus Amunia macphersoniae</name>
    <dbReference type="NCBI Taxonomy" id="3127014"/>
    <lineage>
        <taxon>Bacteria</taxon>
        <taxon>Bacillati</taxon>
        <taxon>Candidatus Dormiibacterota</taxon>
        <taxon>Candidatus Dormibacteria</taxon>
        <taxon>Candidatus Aeolococcales</taxon>
        <taxon>Candidatus Aeolococcaceae</taxon>
        <taxon>Candidatus Amunia</taxon>
    </lineage>
</organism>
<dbReference type="InterPro" id="IPR014001">
    <property type="entry name" value="Helicase_ATP-bd"/>
</dbReference>
<dbReference type="Pfam" id="PF03461">
    <property type="entry name" value="TRCF"/>
    <property type="match status" value="1"/>
</dbReference>
<dbReference type="PROSITE" id="PS51192">
    <property type="entry name" value="HELICASE_ATP_BIND_1"/>
    <property type="match status" value="1"/>
</dbReference>
<keyword evidence="1 9" id="KW-0963">Cytoplasm</keyword>
<dbReference type="InterPro" id="IPR004576">
    <property type="entry name" value="Mfd"/>
</dbReference>
<evidence type="ECO:0000256" key="4">
    <source>
        <dbReference type="ARBA" id="ARBA00022801"/>
    </source>
</evidence>
<dbReference type="GO" id="GO:0003684">
    <property type="term" value="F:damaged DNA binding"/>
    <property type="evidence" value="ECO:0007669"/>
    <property type="project" value="InterPro"/>
</dbReference>
<evidence type="ECO:0000256" key="2">
    <source>
        <dbReference type="ARBA" id="ARBA00022741"/>
    </source>
</evidence>
<dbReference type="HAMAP" id="MF_00969">
    <property type="entry name" value="TRCF"/>
    <property type="match status" value="1"/>
</dbReference>
<dbReference type="SUPFAM" id="SSF143517">
    <property type="entry name" value="TRCF domain-like"/>
    <property type="match status" value="1"/>
</dbReference>
<keyword evidence="7 9" id="KW-0238">DNA-binding</keyword>
<dbReference type="EC" id="3.6.4.-" evidence="9"/>
<comment type="function">
    <text evidence="9">Couples transcription and DNA repair by recognizing RNA polymerase (RNAP) stalled at DNA lesions. Mediates ATP-dependent release of RNAP and its truncated transcript from the DNA, and recruitment of nucleotide excision repair machinery to the damaged site.</text>
</comment>
<dbReference type="InterPro" id="IPR003711">
    <property type="entry name" value="CarD-like/TRCF_RID"/>
</dbReference>
<dbReference type="Gene3D" id="3.30.2060.10">
    <property type="entry name" value="Penicillin-binding protein 1b domain"/>
    <property type="match status" value="1"/>
</dbReference>
<dbReference type="InterPro" id="IPR037235">
    <property type="entry name" value="TRCF-like_C_D7"/>
</dbReference>
<dbReference type="SUPFAM" id="SSF141259">
    <property type="entry name" value="CarD-like"/>
    <property type="match status" value="1"/>
</dbReference>
<dbReference type="Gene3D" id="3.40.50.300">
    <property type="entry name" value="P-loop containing nucleotide triphosphate hydrolases"/>
    <property type="match status" value="2"/>
</dbReference>
<dbReference type="PROSITE" id="PS51194">
    <property type="entry name" value="HELICASE_CTER"/>
    <property type="match status" value="1"/>
</dbReference>
<keyword evidence="4 9" id="KW-0378">Hydrolase</keyword>
<sequence length="1175" mass="127944">MPLTTDLATLSARLAGVSALRSLRDLARGRVGGVPAGAIALIAWWLREVNEGAVVLVGNNVESLSSDAALWGGIGALGLFPAADTPPFDRVPPSEEVTRRRLASLALLAGGAAPLIVASPAGLLRPALPVELVRGATVRLRAGERHPRDAFIRRAVDLGYRRVSAVSVAGEIAVRGGIVDVFGLDRARPWRAEWFGDEVEELRAFDVETQTSVAKLSEVAVWPARELDLRAATVARAIAAVDTLDISRCRPEVREAWERDRRQLGDGGYDEGVDLFYPYLVGEDPTTLLDHAPEDVTVLLAGGREALLRSAQRHAEEIEKLRQQEEDRGELPFGARTGLLSPEALLAVLDRHCCLELVREPDGDLVLDWRGVDGFAGRISAFSAAVRARTAGGATVLAVSRQQHRVEELVRDDGLDPVDLEDFDAGSTELPPGALAVTGGDLSQGFSAGDGGGLDVYSDHELFGAVKRRGSPLARGARRAESTSARGARRSASGAAANAAFVMQFAPGDVVVHRDHGIGRFLEMRTVSDALGEHEYMSIEYADGDKLFVPVDHLDRVDRYVGGAEAHPHLSRLGSGEWERVKRRVKERTEEVARELLALYSRREMADGHAFGPDGSWQRELEASFPYQETPDQEMVLDEIKRDMEASRPMDRVVCGDVGFGKTELALRAAFKAASEGRQVAVLVPTTVLAQQHFLTFTERLAPFPVTVRQLSRFCSDADIAATLVGLRSGAVDIVVGTHRLLQRDVEFRNLGLVVIDEEQRFGVLQKERFKSMRVAVDVLSLSATPIPRTLHMSLAGIRDLSVIQTPPEERQPIKTYVTAREDSLVREVITRELARAGQVFFLDNRVQTIEKHAEELRRLVPEARIAVGHGQMPEHTLAEVMRQFGDGNLDVLVCTTIIESGLDIPNANTIVINDAHRLGLAQLYQLRGRVGRAGQRAYAYLLYPADRSLTEKADKRLDVIGELQDLGAGFKLAMHDLEIRGAGNLLGEEQHGEIAAVGLELYNTLLRQAVSGLQGKPIVESPAQVSVSLPVKAFLPVSYVTDERLRLRCYQELAACASEADLDRAARGLVDRFGPLPDPAELLIYSLRVRLLAAAAGVTAVESGGDGVRVQLVIAHGLDLAAVVEQWRLQASATATRVVISTEPVRRAGEWRDVLTGVLRELGRLQRVRSRAPA</sequence>
<evidence type="ECO:0000256" key="3">
    <source>
        <dbReference type="ARBA" id="ARBA00022763"/>
    </source>
</evidence>
<keyword evidence="8 9" id="KW-0234">DNA repair</keyword>
<dbReference type="Gene3D" id="3.40.50.11180">
    <property type="match status" value="1"/>
</dbReference>
<dbReference type="InterPro" id="IPR005118">
    <property type="entry name" value="TRCF_C"/>
</dbReference>
<dbReference type="InterPro" id="IPR047112">
    <property type="entry name" value="RecG/Mfd"/>
</dbReference>
<evidence type="ECO:0000256" key="1">
    <source>
        <dbReference type="ARBA" id="ARBA00022490"/>
    </source>
</evidence>
<dbReference type="SMART" id="SM01058">
    <property type="entry name" value="CarD_TRCF"/>
    <property type="match status" value="1"/>
</dbReference>
<evidence type="ECO:0000256" key="7">
    <source>
        <dbReference type="ARBA" id="ARBA00023125"/>
    </source>
</evidence>
<dbReference type="InterPro" id="IPR011545">
    <property type="entry name" value="DEAD/DEAH_box_helicase_dom"/>
</dbReference>
<reference evidence="12 13" key="1">
    <citation type="submission" date="2020-10" db="EMBL/GenBank/DDBJ databases">
        <title>Ca. Dormibacterota MAGs.</title>
        <authorList>
            <person name="Montgomery K."/>
        </authorList>
    </citation>
    <scope>NUCLEOTIDE SEQUENCE [LARGE SCALE GENOMIC DNA]</scope>
    <source>
        <strain evidence="12">Mitchell_Peninsula_5</strain>
    </source>
</reference>
<gene>
    <name evidence="9 12" type="primary">mfd</name>
    <name evidence="12" type="ORF">JF887_07510</name>
</gene>
<dbReference type="AlphaFoldDB" id="A0A934KNI6"/>